<keyword evidence="10" id="KW-0175">Coiled coil</keyword>
<evidence type="ECO:0000259" key="12">
    <source>
        <dbReference type="PROSITE" id="PS51048"/>
    </source>
</evidence>
<evidence type="ECO:0000313" key="15">
    <source>
        <dbReference type="Proteomes" id="UP001432146"/>
    </source>
</evidence>
<dbReference type="InterPro" id="IPR052289">
    <property type="entry name" value="Calcyclin-binding_UBL-bridge"/>
</dbReference>
<gene>
    <name evidence="14" type="ORF">QLX08_000023</name>
</gene>
<evidence type="ECO:0000313" key="14">
    <source>
        <dbReference type="EMBL" id="KAK9310696.1"/>
    </source>
</evidence>
<dbReference type="EMBL" id="JAWNGG020000001">
    <property type="protein sequence ID" value="KAK9310696.1"/>
    <property type="molecule type" value="Genomic_DNA"/>
</dbReference>
<dbReference type="Proteomes" id="UP001432146">
    <property type="component" value="Unassembled WGS sequence"/>
</dbReference>
<evidence type="ECO:0000259" key="13">
    <source>
        <dbReference type="PROSITE" id="PS51203"/>
    </source>
</evidence>
<evidence type="ECO:0000256" key="4">
    <source>
        <dbReference type="ARBA" id="ARBA00022490"/>
    </source>
</evidence>
<comment type="subcellular location">
    <subcellularLocation>
        <location evidence="2">Cytoplasm</location>
    </subcellularLocation>
    <subcellularLocation>
        <location evidence="1">Nucleus</location>
    </subcellularLocation>
</comment>
<evidence type="ECO:0000256" key="2">
    <source>
        <dbReference type="ARBA" id="ARBA00004496"/>
    </source>
</evidence>
<evidence type="ECO:0000256" key="9">
    <source>
        <dbReference type="ARBA" id="ARBA00025145"/>
    </source>
</evidence>
<evidence type="ECO:0000256" key="1">
    <source>
        <dbReference type="ARBA" id="ARBA00004123"/>
    </source>
</evidence>
<proteinExistence type="predicted"/>
<evidence type="ECO:0000256" key="3">
    <source>
        <dbReference type="ARBA" id="ARBA00015702"/>
    </source>
</evidence>
<evidence type="ECO:0000256" key="7">
    <source>
        <dbReference type="ARBA" id="ARBA00022990"/>
    </source>
</evidence>
<organism evidence="14 15">
    <name type="scientific">Tetragonisca angustula</name>
    <dbReference type="NCBI Taxonomy" id="166442"/>
    <lineage>
        <taxon>Eukaryota</taxon>
        <taxon>Metazoa</taxon>
        <taxon>Ecdysozoa</taxon>
        <taxon>Arthropoda</taxon>
        <taxon>Hexapoda</taxon>
        <taxon>Insecta</taxon>
        <taxon>Pterygota</taxon>
        <taxon>Neoptera</taxon>
        <taxon>Endopterygota</taxon>
        <taxon>Hymenoptera</taxon>
        <taxon>Apocrita</taxon>
        <taxon>Aculeata</taxon>
        <taxon>Apoidea</taxon>
        <taxon>Anthophila</taxon>
        <taxon>Apidae</taxon>
        <taxon>Tetragonisca</taxon>
    </lineage>
</organism>
<dbReference type="InterPro" id="IPR015120">
    <property type="entry name" value="Siah-Interact_N"/>
</dbReference>
<evidence type="ECO:0000256" key="10">
    <source>
        <dbReference type="SAM" id="Coils"/>
    </source>
</evidence>
<sequence length="228" mass="26154">MSTKADELKLDIEEFNNLLRQANRQKSKDVLSLEIRKLQTELTKLIEENKISQINPTNVVSNSSQKYYEVKLNNYGWDQTTTTMKLYVTLKDVHQLPKEAVTCNFTEKSFDLHVLGLNNKNYSLTINNLCEDIDSDKSNVKIKVDMVIISLVKKVAKYWSHVTSVEKRIKESKTSSVPDMSEDNDPGTSLMNLMKKMYQEGDDEIKKTIAKAWTETQEKKAAGLTDYS</sequence>
<feature type="domain" description="SGS" evidence="12">
    <location>
        <begin position="148"/>
        <end position="228"/>
    </location>
</feature>
<dbReference type="SUPFAM" id="SSF49764">
    <property type="entry name" value="HSP20-like chaperones"/>
    <property type="match status" value="1"/>
</dbReference>
<protein>
    <recommendedName>
        <fullName evidence="3">Calcyclin-binding protein</fullName>
    </recommendedName>
</protein>
<evidence type="ECO:0000256" key="6">
    <source>
        <dbReference type="ARBA" id="ARBA00022786"/>
    </source>
</evidence>
<keyword evidence="6" id="KW-0833">Ubl conjugation pathway</keyword>
<dbReference type="PROSITE" id="PS51203">
    <property type="entry name" value="CS"/>
    <property type="match status" value="1"/>
</dbReference>
<dbReference type="GO" id="GO:0015631">
    <property type="term" value="F:tubulin binding"/>
    <property type="evidence" value="ECO:0007669"/>
    <property type="project" value="InterPro"/>
</dbReference>
<accession>A0AAW1ALL0</accession>
<dbReference type="Pfam" id="PF04969">
    <property type="entry name" value="CS"/>
    <property type="match status" value="1"/>
</dbReference>
<dbReference type="GO" id="GO:0005634">
    <property type="term" value="C:nucleus"/>
    <property type="evidence" value="ECO:0007669"/>
    <property type="project" value="UniProtKB-SubCell"/>
</dbReference>
<feature type="domain" description="CS" evidence="13">
    <location>
        <begin position="70"/>
        <end position="163"/>
    </location>
</feature>
<dbReference type="InterPro" id="IPR037893">
    <property type="entry name" value="CS_CacyBP"/>
</dbReference>
<evidence type="ECO:0000256" key="11">
    <source>
        <dbReference type="SAM" id="MobiDB-lite"/>
    </source>
</evidence>
<dbReference type="GO" id="GO:0007507">
    <property type="term" value="P:heart development"/>
    <property type="evidence" value="ECO:0007669"/>
    <property type="project" value="TreeGrafter"/>
</dbReference>
<dbReference type="GO" id="GO:0005737">
    <property type="term" value="C:cytoplasm"/>
    <property type="evidence" value="ECO:0007669"/>
    <property type="project" value="UniProtKB-SubCell"/>
</dbReference>
<dbReference type="InterPro" id="IPR008978">
    <property type="entry name" value="HSP20-like_chaperone"/>
</dbReference>
<dbReference type="GO" id="GO:0031625">
    <property type="term" value="F:ubiquitin protein ligase binding"/>
    <property type="evidence" value="ECO:0007669"/>
    <property type="project" value="InterPro"/>
</dbReference>
<dbReference type="InterPro" id="IPR037201">
    <property type="entry name" value="CacyBP_N"/>
</dbReference>
<keyword evidence="7" id="KW-0007">Acetylation</keyword>
<dbReference type="InterPro" id="IPR007052">
    <property type="entry name" value="CS_dom"/>
</dbReference>
<dbReference type="Gene3D" id="2.60.40.790">
    <property type="match status" value="1"/>
</dbReference>
<keyword evidence="5" id="KW-0597">Phosphoprotein</keyword>
<evidence type="ECO:0000256" key="5">
    <source>
        <dbReference type="ARBA" id="ARBA00022553"/>
    </source>
</evidence>
<dbReference type="SUPFAM" id="SSF140106">
    <property type="entry name" value="Calcyclin-binding protein-like"/>
    <property type="match status" value="1"/>
</dbReference>
<name>A0AAW1ALL0_9HYME</name>
<dbReference type="PROSITE" id="PS51048">
    <property type="entry name" value="SGS"/>
    <property type="match status" value="1"/>
</dbReference>
<dbReference type="Pfam" id="PF09032">
    <property type="entry name" value="Siah-Interact_N"/>
    <property type="match status" value="1"/>
</dbReference>
<comment type="function">
    <text evidence="9">May be involved in calcium-dependent ubiquitination and subsequent proteasomal degradation of target proteins. Probably serves as a molecular bridge in ubiquitin E3 complexes. Participates in the ubiquitin-mediated degradation of beta-catenin (CTNNB1).</text>
</comment>
<keyword evidence="8" id="KW-0539">Nucleus</keyword>
<dbReference type="PANTHER" id="PTHR13164:SF3">
    <property type="entry name" value="CALCYCLIN-BINDING PROTEIN"/>
    <property type="match status" value="1"/>
</dbReference>
<dbReference type="FunFam" id="2.60.40.790:FF:000006">
    <property type="entry name" value="calcyclin-binding protein-like"/>
    <property type="match status" value="1"/>
</dbReference>
<dbReference type="Gene3D" id="4.10.860.10">
    <property type="entry name" value="UVR domain"/>
    <property type="match status" value="1"/>
</dbReference>
<feature type="region of interest" description="Disordered" evidence="11">
    <location>
        <begin position="170"/>
        <end position="189"/>
    </location>
</feature>
<keyword evidence="15" id="KW-1185">Reference proteome</keyword>
<dbReference type="AlphaFoldDB" id="A0AAW1ALL0"/>
<keyword evidence="4" id="KW-0963">Cytoplasm</keyword>
<dbReference type="InterPro" id="IPR007699">
    <property type="entry name" value="SGS_dom"/>
</dbReference>
<reference evidence="14 15" key="1">
    <citation type="submission" date="2024-05" db="EMBL/GenBank/DDBJ databases">
        <title>The nuclear and mitochondrial genome assemblies of Tetragonisca angustula (Apidae: Meliponini), a tiny yet remarkable pollinator in the Neotropics.</title>
        <authorList>
            <person name="Ferrari R."/>
            <person name="Ricardo P.C."/>
            <person name="Dias F.C."/>
            <person name="Araujo N.S."/>
            <person name="Soares D.O."/>
            <person name="Zhou Q.-S."/>
            <person name="Zhu C.-D."/>
            <person name="Coutinho L."/>
            <person name="Airas M.C."/>
            <person name="Batista T.M."/>
        </authorList>
    </citation>
    <scope>NUCLEOTIDE SEQUENCE [LARGE SCALE GENOMIC DNA]</scope>
    <source>
        <strain evidence="14">ASF017062</strain>
        <tissue evidence="14">Abdomen</tissue>
    </source>
</reference>
<evidence type="ECO:0000256" key="8">
    <source>
        <dbReference type="ARBA" id="ARBA00023242"/>
    </source>
</evidence>
<comment type="caution">
    <text evidence="14">The sequence shown here is derived from an EMBL/GenBank/DDBJ whole genome shotgun (WGS) entry which is preliminary data.</text>
</comment>
<dbReference type="CDD" id="cd06468">
    <property type="entry name" value="p23_CacyBP"/>
    <property type="match status" value="1"/>
</dbReference>
<feature type="coiled-coil region" evidence="10">
    <location>
        <begin position="5"/>
        <end position="55"/>
    </location>
</feature>
<dbReference type="GO" id="GO:0044548">
    <property type="term" value="F:S100 protein binding"/>
    <property type="evidence" value="ECO:0007669"/>
    <property type="project" value="InterPro"/>
</dbReference>
<dbReference type="PANTHER" id="PTHR13164">
    <property type="entry name" value="CALICYLIN BINDING PROTEIN"/>
    <property type="match status" value="1"/>
</dbReference>